<name>A0ABW4KHF9_9BACI</name>
<gene>
    <name evidence="3" type="ORF">ACFSCZ_07865</name>
</gene>
<keyword evidence="3" id="KW-0121">Carboxypeptidase</keyword>
<dbReference type="InterPro" id="IPR058193">
    <property type="entry name" value="VanY/YodJ_core_dom"/>
</dbReference>
<dbReference type="PROSITE" id="PS51257">
    <property type="entry name" value="PROKAR_LIPOPROTEIN"/>
    <property type="match status" value="1"/>
</dbReference>
<dbReference type="EMBL" id="JBHUEO010000017">
    <property type="protein sequence ID" value="MFD1706671.1"/>
    <property type="molecule type" value="Genomic_DNA"/>
</dbReference>
<proteinExistence type="predicted"/>
<evidence type="ECO:0000259" key="2">
    <source>
        <dbReference type="Pfam" id="PF02557"/>
    </source>
</evidence>
<reference evidence="4" key="1">
    <citation type="journal article" date="2019" name="Int. J. Syst. Evol. Microbiol.">
        <title>The Global Catalogue of Microorganisms (GCM) 10K type strain sequencing project: providing services to taxonomists for standard genome sequencing and annotation.</title>
        <authorList>
            <consortium name="The Broad Institute Genomics Platform"/>
            <consortium name="The Broad Institute Genome Sequencing Center for Infectious Disease"/>
            <person name="Wu L."/>
            <person name="Ma J."/>
        </authorList>
    </citation>
    <scope>NUCLEOTIDE SEQUENCE [LARGE SCALE GENOMIC DNA]</scope>
    <source>
        <strain evidence="4">CGMCC 1.12295</strain>
    </source>
</reference>
<keyword evidence="4" id="KW-1185">Reference proteome</keyword>
<sequence>MKKLTGLTILILLLAGCKWNPLHDAKGPNQQPSNEPSYLSENENIEQDKQQTEKPTSSGMTKEKEPPDQAEEDELALEAAYFNEVIEVDGKKEIVNAANTLALVNKTFALPVDYTPDDLVRPNVPFSFGNQDIEKSYLRKEAAEALEKMFAAAKKDGIQLYAASGYRSYSRQQEVFEAEVAQSGEKKAAQVVAIPGNSEHQTGLAMDITSESANFFLNEEFGKKPEGNWLQENAHKFGFILRYPKGKEKITGYQYEPWHFRYVGKEAASVMYERNWTLEEYFEHASKI</sequence>
<dbReference type="PANTHER" id="PTHR34385:SF1">
    <property type="entry name" value="PEPTIDOGLYCAN L-ALANYL-D-GLUTAMATE ENDOPEPTIDASE CWLK"/>
    <property type="match status" value="1"/>
</dbReference>
<evidence type="ECO:0000256" key="1">
    <source>
        <dbReference type="SAM" id="MobiDB-lite"/>
    </source>
</evidence>
<accession>A0ABW4KHF9</accession>
<feature type="region of interest" description="Disordered" evidence="1">
    <location>
        <begin position="24"/>
        <end position="72"/>
    </location>
</feature>
<dbReference type="InterPro" id="IPR009045">
    <property type="entry name" value="Zn_M74/Hedgehog-like"/>
</dbReference>
<dbReference type="Pfam" id="PF02557">
    <property type="entry name" value="VanY"/>
    <property type="match status" value="1"/>
</dbReference>
<dbReference type="SUPFAM" id="SSF55166">
    <property type="entry name" value="Hedgehog/DD-peptidase"/>
    <property type="match status" value="1"/>
</dbReference>
<dbReference type="Proteomes" id="UP001597301">
    <property type="component" value="Unassembled WGS sequence"/>
</dbReference>
<protein>
    <submittedName>
        <fullName evidence="3">D-alanyl-D-alanine carboxypeptidase family protein</fullName>
    </submittedName>
</protein>
<dbReference type="Gene3D" id="3.30.1380.10">
    <property type="match status" value="1"/>
</dbReference>
<dbReference type="PANTHER" id="PTHR34385">
    <property type="entry name" value="D-ALANYL-D-ALANINE CARBOXYPEPTIDASE"/>
    <property type="match status" value="1"/>
</dbReference>
<feature type="compositionally biased region" description="Polar residues" evidence="1">
    <location>
        <begin position="28"/>
        <end position="42"/>
    </location>
</feature>
<keyword evidence="3" id="KW-0378">Hydrolase</keyword>
<comment type="caution">
    <text evidence="3">The sequence shown here is derived from an EMBL/GenBank/DDBJ whole genome shotgun (WGS) entry which is preliminary data.</text>
</comment>
<dbReference type="InterPro" id="IPR052179">
    <property type="entry name" value="DD-CPase-like"/>
</dbReference>
<dbReference type="CDD" id="cd14852">
    <property type="entry name" value="LD-carboxypeptidase"/>
    <property type="match status" value="1"/>
</dbReference>
<evidence type="ECO:0000313" key="3">
    <source>
        <dbReference type="EMBL" id="MFD1706671.1"/>
    </source>
</evidence>
<feature type="domain" description="D-alanyl-D-alanine carboxypeptidase-like core" evidence="2">
    <location>
        <begin position="136"/>
        <end position="265"/>
    </location>
</feature>
<organism evidence="3 4">
    <name type="scientific">Siminovitchia sediminis</name>
    <dbReference type="NCBI Taxonomy" id="1274353"/>
    <lineage>
        <taxon>Bacteria</taxon>
        <taxon>Bacillati</taxon>
        <taxon>Bacillota</taxon>
        <taxon>Bacilli</taxon>
        <taxon>Bacillales</taxon>
        <taxon>Bacillaceae</taxon>
        <taxon>Siminovitchia</taxon>
    </lineage>
</organism>
<dbReference type="GO" id="GO:0004180">
    <property type="term" value="F:carboxypeptidase activity"/>
    <property type="evidence" value="ECO:0007669"/>
    <property type="project" value="UniProtKB-KW"/>
</dbReference>
<dbReference type="InterPro" id="IPR003709">
    <property type="entry name" value="VanY-like_core_dom"/>
</dbReference>
<dbReference type="RefSeq" id="WP_380773307.1">
    <property type="nucleotide sequence ID" value="NZ_JBHUEO010000017.1"/>
</dbReference>
<evidence type="ECO:0000313" key="4">
    <source>
        <dbReference type="Proteomes" id="UP001597301"/>
    </source>
</evidence>
<keyword evidence="3" id="KW-0645">Protease</keyword>